<dbReference type="AlphaFoldDB" id="A0A368H8H7"/>
<comment type="caution">
    <text evidence="1">The sequence shown here is derived from an EMBL/GenBank/DDBJ whole genome shotgun (WGS) entry which is preliminary data.</text>
</comment>
<organism evidence="1 2">
    <name type="scientific">Ancylostoma caninum</name>
    <name type="common">Dog hookworm</name>
    <dbReference type="NCBI Taxonomy" id="29170"/>
    <lineage>
        <taxon>Eukaryota</taxon>
        <taxon>Metazoa</taxon>
        <taxon>Ecdysozoa</taxon>
        <taxon>Nematoda</taxon>
        <taxon>Chromadorea</taxon>
        <taxon>Rhabditida</taxon>
        <taxon>Rhabditina</taxon>
        <taxon>Rhabditomorpha</taxon>
        <taxon>Strongyloidea</taxon>
        <taxon>Ancylostomatidae</taxon>
        <taxon>Ancylostomatinae</taxon>
        <taxon>Ancylostoma</taxon>
    </lineage>
</organism>
<dbReference type="Proteomes" id="UP000252519">
    <property type="component" value="Unassembled WGS sequence"/>
</dbReference>
<keyword evidence="2" id="KW-1185">Reference proteome</keyword>
<gene>
    <name evidence="1" type="ORF">ANCCAN_01796</name>
</gene>
<evidence type="ECO:0000313" key="2">
    <source>
        <dbReference type="Proteomes" id="UP000252519"/>
    </source>
</evidence>
<dbReference type="OrthoDB" id="10435247at2759"/>
<sequence length="91" mass="9839">MNTEEVIDFASGSDGGMSDTSALIGFVAGDTPGCSYGFSAEDPIYEKAIAECYVIKESPSFCEGILLKCIDKQRMFILFIVNSCQHVLLLS</sequence>
<dbReference type="STRING" id="29170.A0A368H8H7"/>
<protein>
    <submittedName>
        <fullName evidence="1">Uncharacterized protein</fullName>
    </submittedName>
</protein>
<evidence type="ECO:0000313" key="1">
    <source>
        <dbReference type="EMBL" id="RCN52008.1"/>
    </source>
</evidence>
<reference evidence="1 2" key="1">
    <citation type="submission" date="2014-10" db="EMBL/GenBank/DDBJ databases">
        <title>Draft genome of the hookworm Ancylostoma caninum.</title>
        <authorList>
            <person name="Mitreva M."/>
        </authorList>
    </citation>
    <scope>NUCLEOTIDE SEQUENCE [LARGE SCALE GENOMIC DNA]</scope>
    <source>
        <strain evidence="1 2">Baltimore</strain>
    </source>
</reference>
<accession>A0A368H8H7</accession>
<proteinExistence type="predicted"/>
<dbReference type="EMBL" id="JOJR01000009">
    <property type="protein sequence ID" value="RCN52008.1"/>
    <property type="molecule type" value="Genomic_DNA"/>
</dbReference>
<name>A0A368H8H7_ANCCA</name>